<dbReference type="Proteomes" id="UP000235220">
    <property type="component" value="Chromosome 16"/>
</dbReference>
<evidence type="ECO:0000313" key="9">
    <source>
        <dbReference type="RefSeq" id="XP_018815042.1"/>
    </source>
</evidence>
<dbReference type="InterPro" id="IPR022003">
    <property type="entry name" value="RST"/>
</dbReference>
<accession>A0A2I4E6L8</accession>
<sequence length="325" mass="35651">MEEIIEGESQISESIDDDEISDAGSVIEESTPPSPHPTSQGLFARDGLAAVGEGSIEHDVIKNVFLHGMGDISKDTDVVAMHKSSPTTSSGLASKKARLDSFRIFSEAMANKCGGDANTRYAWYGGTRDDIREIVKYGFSRCARPSHGPSYGFGLHLAPAKFAIDGAASSAVDEDGLRHVLLCRVIMGNMETVCPGSEQSHPSSRNFDSGVDKPSAPRRYIVWSAFMNSHILPAYIITFKVPDHCLTRIPNLQPNNPRPSTPWMSIPALMSVLSRTLSPCKMALIHKSHKDFRALKISRPRFIQMLRLTAGDELLAATVKRYRQH</sequence>
<dbReference type="GO" id="GO:0005634">
    <property type="term" value="C:nucleus"/>
    <property type="evidence" value="ECO:0007669"/>
    <property type="project" value="UniProtKB-SubCell"/>
</dbReference>
<dbReference type="Gene3D" id="3.90.228.10">
    <property type="match status" value="1"/>
</dbReference>
<dbReference type="PANTHER" id="PTHR32263:SF14">
    <property type="entry name" value="INACTIVE POLY [ADP-RIBOSE] POLYMERASE SRO2-RELATED"/>
    <property type="match status" value="1"/>
</dbReference>
<evidence type="ECO:0000256" key="1">
    <source>
        <dbReference type="ARBA" id="ARBA00004123"/>
    </source>
</evidence>
<proteinExistence type="predicted"/>
<keyword evidence="3" id="KW-0346">Stress response</keyword>
<organism evidence="7 9">
    <name type="scientific">Juglans regia</name>
    <name type="common">English walnut</name>
    <dbReference type="NCBI Taxonomy" id="51240"/>
    <lineage>
        <taxon>Eukaryota</taxon>
        <taxon>Viridiplantae</taxon>
        <taxon>Streptophyta</taxon>
        <taxon>Embryophyta</taxon>
        <taxon>Tracheophyta</taxon>
        <taxon>Spermatophyta</taxon>
        <taxon>Magnoliopsida</taxon>
        <taxon>eudicotyledons</taxon>
        <taxon>Gunneridae</taxon>
        <taxon>Pentapetalae</taxon>
        <taxon>rosids</taxon>
        <taxon>fabids</taxon>
        <taxon>Fagales</taxon>
        <taxon>Juglandaceae</taxon>
        <taxon>Juglans</taxon>
    </lineage>
</organism>
<dbReference type="STRING" id="51240.A0A2I4E6L8"/>
<dbReference type="RefSeq" id="XP_018815041.1">
    <property type="nucleotide sequence ID" value="XM_018959496.2"/>
</dbReference>
<dbReference type="GeneID" id="108986755"/>
<reference evidence="8 9" key="1">
    <citation type="submission" date="2025-04" db="UniProtKB">
        <authorList>
            <consortium name="RefSeq"/>
        </authorList>
    </citation>
    <scope>IDENTIFICATION</scope>
    <source>
        <tissue evidence="8 9">Leaves</tissue>
    </source>
</reference>
<protein>
    <submittedName>
        <fullName evidence="8 9">Probable inactive poly [ADP-ribose] polymerase SRO2</fullName>
    </submittedName>
</protein>
<keyword evidence="4" id="KW-0539">Nucleus</keyword>
<dbReference type="GO" id="GO:0003950">
    <property type="term" value="F:NAD+ poly-ADP-ribosyltransferase activity"/>
    <property type="evidence" value="ECO:0007669"/>
    <property type="project" value="InterPro"/>
</dbReference>
<gene>
    <name evidence="8 9" type="primary">LOC108986755</name>
</gene>
<dbReference type="OrthoDB" id="6133115at2759"/>
<dbReference type="InterPro" id="IPR044964">
    <property type="entry name" value="RCD1/SRO1-5"/>
</dbReference>
<name>A0A2I4E6L8_JUGRE</name>
<evidence type="ECO:0000256" key="2">
    <source>
        <dbReference type="ARBA" id="ARBA00022473"/>
    </source>
</evidence>
<feature type="domain" description="RST" evidence="6">
    <location>
        <begin position="257"/>
        <end position="325"/>
    </location>
</feature>
<dbReference type="AlphaFoldDB" id="A0A2I4E6L8"/>
<keyword evidence="7" id="KW-1185">Reference proteome</keyword>
<dbReference type="KEGG" id="jre:108986755"/>
<dbReference type="Gramene" id="Jr16_10020_p1">
    <property type="protein sequence ID" value="cds.Jr16_10020_p1"/>
    <property type="gene ID" value="Jr16_10020"/>
</dbReference>
<dbReference type="Pfam" id="PF12174">
    <property type="entry name" value="RST"/>
    <property type="match status" value="1"/>
</dbReference>
<keyword evidence="2" id="KW-0217">Developmental protein</keyword>
<dbReference type="PROSITE" id="PS51879">
    <property type="entry name" value="RST"/>
    <property type="match status" value="1"/>
</dbReference>
<dbReference type="PROSITE" id="PS51059">
    <property type="entry name" value="PARP_CATALYTIC"/>
    <property type="match status" value="1"/>
</dbReference>
<dbReference type="PANTHER" id="PTHR32263">
    <property type="entry name" value="INACTIVE POLY [ADP-RIBOSE] POLYMERASE SRO4-RELATED"/>
    <property type="match status" value="1"/>
</dbReference>
<evidence type="ECO:0000313" key="7">
    <source>
        <dbReference type="Proteomes" id="UP000235220"/>
    </source>
</evidence>
<evidence type="ECO:0000256" key="4">
    <source>
        <dbReference type="ARBA" id="ARBA00023242"/>
    </source>
</evidence>
<evidence type="ECO:0000313" key="8">
    <source>
        <dbReference type="RefSeq" id="XP_018815041.1"/>
    </source>
</evidence>
<evidence type="ECO:0000256" key="3">
    <source>
        <dbReference type="ARBA" id="ARBA00023016"/>
    </source>
</evidence>
<feature type="domain" description="PARP catalytic" evidence="5">
    <location>
        <begin position="34"/>
        <end position="261"/>
    </location>
</feature>
<comment type="subcellular location">
    <subcellularLocation>
        <location evidence="1">Nucleus</location>
    </subcellularLocation>
</comment>
<dbReference type="SUPFAM" id="SSF56399">
    <property type="entry name" value="ADP-ribosylation"/>
    <property type="match status" value="1"/>
</dbReference>
<dbReference type="RefSeq" id="XP_018815042.1">
    <property type="nucleotide sequence ID" value="XM_018959497.2"/>
</dbReference>
<dbReference type="InterPro" id="IPR012317">
    <property type="entry name" value="Poly(ADP-ribose)pol_cat_dom"/>
</dbReference>
<evidence type="ECO:0000259" key="5">
    <source>
        <dbReference type="PROSITE" id="PS51059"/>
    </source>
</evidence>
<evidence type="ECO:0000259" key="6">
    <source>
        <dbReference type="PROSITE" id="PS51879"/>
    </source>
</evidence>